<organism evidence="3 4">
    <name type="scientific">Devosia crocina</name>
    <dbReference type="NCBI Taxonomy" id="429728"/>
    <lineage>
        <taxon>Bacteria</taxon>
        <taxon>Pseudomonadati</taxon>
        <taxon>Pseudomonadota</taxon>
        <taxon>Alphaproteobacteria</taxon>
        <taxon>Hyphomicrobiales</taxon>
        <taxon>Devosiaceae</taxon>
        <taxon>Devosia</taxon>
    </lineage>
</organism>
<dbReference type="OrthoDB" id="6195486at2"/>
<sequence length="184" mass="19989">MTDLPQSPQVPTPTDDDANPAMIKADLLAGLIFIVLGVAVFYGAWTMDRLEVRRIQPLTIPGLVPGMLSLALTVCGVVLTLRSLRQSMPGDWQFLGQAILSGATGRAMVVMALALVYTLGLVGTLPFWAATFLFVFAFIMVFECWLAEPRKPILPSLLWALGIAVVTSATVTLVFERVFLVRLP</sequence>
<keyword evidence="1" id="KW-0472">Membrane</keyword>
<dbReference type="EMBL" id="FPCK01000003">
    <property type="protein sequence ID" value="SFV37952.1"/>
    <property type="molecule type" value="Genomic_DNA"/>
</dbReference>
<dbReference type="Pfam" id="PF07331">
    <property type="entry name" value="TctB"/>
    <property type="match status" value="1"/>
</dbReference>
<feature type="transmembrane region" description="Helical" evidence="1">
    <location>
        <begin position="157"/>
        <end position="175"/>
    </location>
</feature>
<dbReference type="RefSeq" id="WP_092426215.1">
    <property type="nucleotide sequence ID" value="NZ_FPCK01000003.1"/>
</dbReference>
<evidence type="ECO:0000313" key="3">
    <source>
        <dbReference type="EMBL" id="SFV37952.1"/>
    </source>
</evidence>
<protein>
    <submittedName>
        <fullName evidence="3">Putative tricarboxylic transport membrane protein</fullName>
    </submittedName>
</protein>
<dbReference type="InterPro" id="IPR009936">
    <property type="entry name" value="DUF1468"/>
</dbReference>
<evidence type="ECO:0000256" key="1">
    <source>
        <dbReference type="SAM" id="Phobius"/>
    </source>
</evidence>
<dbReference type="Proteomes" id="UP000199074">
    <property type="component" value="Unassembled WGS sequence"/>
</dbReference>
<feature type="domain" description="DUF1468" evidence="2">
    <location>
        <begin position="28"/>
        <end position="184"/>
    </location>
</feature>
<keyword evidence="1" id="KW-0812">Transmembrane</keyword>
<accession>A0A1I7NTL1</accession>
<keyword evidence="1" id="KW-1133">Transmembrane helix</keyword>
<name>A0A1I7NTL1_9HYPH</name>
<keyword evidence="4" id="KW-1185">Reference proteome</keyword>
<reference evidence="3 4" key="1">
    <citation type="submission" date="2016-10" db="EMBL/GenBank/DDBJ databases">
        <authorList>
            <person name="de Groot N.N."/>
        </authorList>
    </citation>
    <scope>NUCLEOTIDE SEQUENCE [LARGE SCALE GENOMIC DNA]</scope>
    <source>
        <strain evidence="3 4">IPL20</strain>
    </source>
</reference>
<dbReference type="AlphaFoldDB" id="A0A1I7NTL1"/>
<gene>
    <name evidence="3" type="ORF">SAMN05216456_3186</name>
</gene>
<dbReference type="STRING" id="429728.SAMN05216456_3186"/>
<feature type="transmembrane region" description="Helical" evidence="1">
    <location>
        <begin position="94"/>
        <end position="119"/>
    </location>
</feature>
<proteinExistence type="predicted"/>
<evidence type="ECO:0000259" key="2">
    <source>
        <dbReference type="Pfam" id="PF07331"/>
    </source>
</evidence>
<evidence type="ECO:0000313" key="4">
    <source>
        <dbReference type="Proteomes" id="UP000199074"/>
    </source>
</evidence>
<feature type="transmembrane region" description="Helical" evidence="1">
    <location>
        <begin position="58"/>
        <end position="82"/>
    </location>
</feature>
<feature type="transmembrane region" description="Helical" evidence="1">
    <location>
        <begin position="125"/>
        <end position="145"/>
    </location>
</feature>
<feature type="transmembrane region" description="Helical" evidence="1">
    <location>
        <begin position="27"/>
        <end position="46"/>
    </location>
</feature>